<dbReference type="PANTHER" id="PTHR43420:SF12">
    <property type="entry name" value="N-ACETYLTRANSFERASE DOMAIN-CONTAINING PROTEIN"/>
    <property type="match status" value="1"/>
</dbReference>
<evidence type="ECO:0000256" key="1">
    <source>
        <dbReference type="ARBA" id="ARBA00022679"/>
    </source>
</evidence>
<organism evidence="4 5">
    <name type="scientific">Haloferax larsenii</name>
    <dbReference type="NCBI Taxonomy" id="302484"/>
    <lineage>
        <taxon>Archaea</taxon>
        <taxon>Methanobacteriati</taxon>
        <taxon>Methanobacteriota</taxon>
        <taxon>Stenosarchaea group</taxon>
        <taxon>Halobacteria</taxon>
        <taxon>Halobacteriales</taxon>
        <taxon>Haloferacaceae</taxon>
        <taxon>Haloferax</taxon>
    </lineage>
</organism>
<dbReference type="CDD" id="cd04301">
    <property type="entry name" value="NAT_SF"/>
    <property type="match status" value="1"/>
</dbReference>
<dbReference type="InterPro" id="IPR016181">
    <property type="entry name" value="Acyl_CoA_acyltransferase"/>
</dbReference>
<proteinExistence type="predicted"/>
<evidence type="ECO:0000313" key="5">
    <source>
        <dbReference type="Proteomes" id="UP001058330"/>
    </source>
</evidence>
<dbReference type="RefSeq" id="WP_258302677.1">
    <property type="nucleotide sequence ID" value="NZ_CP078063.1"/>
</dbReference>
<dbReference type="EC" id="2.3.1.-" evidence="4"/>
<keyword evidence="5" id="KW-1185">Reference proteome</keyword>
<evidence type="ECO:0000259" key="3">
    <source>
        <dbReference type="PROSITE" id="PS51186"/>
    </source>
</evidence>
<sequence length="134" mass="14343">MRPARPGDRAAVSSLQQLISEPSPELLDAWPAVGTLLVSVDTADRPVGYLLATGDHVAELAVSPEARREGRATALVDALRARRGDASLTVLVHPDNEAARACYEALGFRRDGRVADAFEDADAIRLVSDPSDQR</sequence>
<dbReference type="PANTHER" id="PTHR43420">
    <property type="entry name" value="ACETYLTRANSFERASE"/>
    <property type="match status" value="1"/>
</dbReference>
<dbReference type="Gene3D" id="3.40.630.30">
    <property type="match status" value="1"/>
</dbReference>
<dbReference type="GeneID" id="74527559"/>
<name>A0ABY5RE80_HALLR</name>
<dbReference type="SUPFAM" id="SSF55729">
    <property type="entry name" value="Acyl-CoA N-acyltransferases (Nat)"/>
    <property type="match status" value="1"/>
</dbReference>
<dbReference type="InterPro" id="IPR050680">
    <property type="entry name" value="YpeA/RimI_acetyltransf"/>
</dbReference>
<keyword evidence="2 4" id="KW-0012">Acyltransferase</keyword>
<dbReference type="PROSITE" id="PS51186">
    <property type="entry name" value="GNAT"/>
    <property type="match status" value="1"/>
</dbReference>
<dbReference type="Pfam" id="PF13673">
    <property type="entry name" value="Acetyltransf_10"/>
    <property type="match status" value="1"/>
</dbReference>
<feature type="domain" description="N-acetyltransferase" evidence="3">
    <location>
        <begin position="1"/>
        <end position="131"/>
    </location>
</feature>
<dbReference type="Proteomes" id="UP001058330">
    <property type="component" value="Chromosome"/>
</dbReference>
<dbReference type="InterPro" id="IPR000182">
    <property type="entry name" value="GNAT_dom"/>
</dbReference>
<dbReference type="GO" id="GO:0016746">
    <property type="term" value="F:acyltransferase activity"/>
    <property type="evidence" value="ECO:0007669"/>
    <property type="project" value="UniProtKB-KW"/>
</dbReference>
<reference evidence="4" key="1">
    <citation type="submission" date="2021-07" db="EMBL/GenBank/DDBJ databases">
        <title>Studies on halocins as antimicrobial molecules from haloarchaea.</title>
        <authorList>
            <person name="Kumar S."/>
            <person name="Khare S.K."/>
        </authorList>
    </citation>
    <scope>NUCLEOTIDE SEQUENCE</scope>
    <source>
        <strain evidence="4">NCIM 5678</strain>
    </source>
</reference>
<evidence type="ECO:0000313" key="4">
    <source>
        <dbReference type="EMBL" id="UVE50631.1"/>
    </source>
</evidence>
<evidence type="ECO:0000256" key="2">
    <source>
        <dbReference type="ARBA" id="ARBA00023315"/>
    </source>
</evidence>
<dbReference type="EMBL" id="CP078063">
    <property type="protein sequence ID" value="UVE50631.1"/>
    <property type="molecule type" value="Genomic_DNA"/>
</dbReference>
<gene>
    <name evidence="4" type="ORF">KU306_01650</name>
</gene>
<accession>A0ABY5RE80</accession>
<protein>
    <submittedName>
        <fullName evidence="4">GNAT family N-acetyltransferase</fullName>
        <ecNumber evidence="4">2.3.1.-</ecNumber>
    </submittedName>
</protein>
<keyword evidence="1 4" id="KW-0808">Transferase</keyword>